<dbReference type="PROSITE" id="PS51140">
    <property type="entry name" value="CUE"/>
    <property type="match status" value="1"/>
</dbReference>
<dbReference type="GO" id="GO:0004519">
    <property type="term" value="F:endonuclease activity"/>
    <property type="evidence" value="ECO:0007669"/>
    <property type="project" value="TreeGrafter"/>
</dbReference>
<dbReference type="InterPro" id="IPR036063">
    <property type="entry name" value="Smr_dom_sf"/>
</dbReference>
<evidence type="ECO:0008006" key="7">
    <source>
        <dbReference type="Google" id="ProtNLM"/>
    </source>
</evidence>
<dbReference type="Gene3D" id="1.10.8.10">
    <property type="entry name" value="DNA helicase RuvA subunit, C-terminal domain"/>
    <property type="match status" value="1"/>
</dbReference>
<dbReference type="SMART" id="SM00546">
    <property type="entry name" value="CUE"/>
    <property type="match status" value="2"/>
</dbReference>
<dbReference type="RefSeq" id="XP_051609520.1">
    <property type="nucleotide sequence ID" value="XM_051751222.1"/>
</dbReference>
<dbReference type="SUPFAM" id="SSF160443">
    <property type="entry name" value="SMR domain-like"/>
    <property type="match status" value="1"/>
</dbReference>
<dbReference type="InterPro" id="IPR002625">
    <property type="entry name" value="Smr_dom"/>
</dbReference>
<dbReference type="SMART" id="SM00463">
    <property type="entry name" value="SMR"/>
    <property type="match status" value="1"/>
</dbReference>
<sequence>MENLNEKLAKTSLSVEDQDQFEDTRKEIDTPVSLLNGNKTTTTSTTANGSSKTSTTSNSATSRSTNISRKPSTTSSKSSQDGNLTTESEYAQFFTDKSDLDSNFINLVEQLSDIFPHLSKTDLKIRLKLCDDVDQLMEELFIESEQKELLETEGLLRKEDPFGSVESSFSEDALKSRLAWYRKPLKAESKLQSSKYIVEMCQLQDIFPHLSPSLIEQALIQNKGQMDAASINLLDPDSIEIEKSYNSRLNAWQDNDELMTRLKKFLDIDNGASSTDSAKRVLEDDEISFHIHKCNQDYSATLKSIVVNCRPKVRQEVTIRGIGGRVQRGGSKSAPRVKKEYRLTPSSYKYDPSRTESAELQHMYLVNEELQQLAESDLTNALEFYEGDCDRVLQFAIEVLSTRGLEGLPTLESSMKTDAKRISTRGGPITNHEGNVYQDLSKSFQGYSVKSRRSPLQTQHSATTQEISTCVANSRIDLHGKTALEALALTRKVLDAWWREEVDQRIENGKLNSYGNTAVFVNNLLLITGRGIHSVNGVSIIRRYVKEYLVRNRYIFEEGVGNFEVTGLRKR</sequence>
<dbReference type="PROSITE" id="PS50828">
    <property type="entry name" value="SMR"/>
    <property type="match status" value="1"/>
</dbReference>
<dbReference type="AlphaFoldDB" id="A0AAD5BFW9"/>
<dbReference type="GeneID" id="76150020"/>
<evidence type="ECO:0000256" key="2">
    <source>
        <dbReference type="SAM" id="MobiDB-lite"/>
    </source>
</evidence>
<dbReference type="Proteomes" id="UP001204833">
    <property type="component" value="Unassembled WGS sequence"/>
</dbReference>
<comment type="caution">
    <text evidence="5">The sequence shown here is derived from an EMBL/GenBank/DDBJ whole genome shotgun (WGS) entry which is preliminary data.</text>
</comment>
<accession>A0AAD5BFW9</accession>
<evidence type="ECO:0000313" key="5">
    <source>
        <dbReference type="EMBL" id="KAI5960017.1"/>
    </source>
</evidence>
<dbReference type="PANTHER" id="PTHR46535">
    <property type="entry name" value="NEDD4-BINDING PROTEIN 2"/>
    <property type="match status" value="1"/>
</dbReference>
<reference evidence="5 6" key="1">
    <citation type="journal article" date="2022" name="DNA Res.">
        <title>Genome analysis of five recently described species of the CUG-Ser clade uncovers Candida theae as a new hybrid lineage with pathogenic potential in the Candida parapsilosis species complex.</title>
        <authorList>
            <person name="Mixao V."/>
            <person name="Del Olmo V."/>
            <person name="Hegedusova E."/>
            <person name="Saus E."/>
            <person name="Pryszcz L."/>
            <person name="Cillingova A."/>
            <person name="Nosek J."/>
            <person name="Gabaldon T."/>
        </authorList>
    </citation>
    <scope>NUCLEOTIDE SEQUENCE [LARGE SCALE GENOMIC DNA]</scope>
    <source>
        <strain evidence="5 6">CBS 12239</strain>
    </source>
</reference>
<organism evidence="5 6">
    <name type="scientific">Candida theae</name>
    <dbReference type="NCBI Taxonomy" id="1198502"/>
    <lineage>
        <taxon>Eukaryota</taxon>
        <taxon>Fungi</taxon>
        <taxon>Dikarya</taxon>
        <taxon>Ascomycota</taxon>
        <taxon>Saccharomycotina</taxon>
        <taxon>Pichiomycetes</taxon>
        <taxon>Debaryomycetaceae</taxon>
        <taxon>Candida/Lodderomyces clade</taxon>
        <taxon>Candida</taxon>
    </lineage>
</organism>
<evidence type="ECO:0000259" key="3">
    <source>
        <dbReference type="PROSITE" id="PS50828"/>
    </source>
</evidence>
<keyword evidence="1" id="KW-0833">Ubl conjugation pathway</keyword>
<dbReference type="InterPro" id="IPR052772">
    <property type="entry name" value="Endo/PolyKinase_Domain-Protein"/>
</dbReference>
<evidence type="ECO:0000256" key="1">
    <source>
        <dbReference type="ARBA" id="ARBA00022786"/>
    </source>
</evidence>
<dbReference type="PANTHER" id="PTHR46535:SF1">
    <property type="entry name" value="NEDD4-BINDING PROTEIN 2"/>
    <property type="match status" value="1"/>
</dbReference>
<dbReference type="InterPro" id="IPR003892">
    <property type="entry name" value="CUE"/>
</dbReference>
<keyword evidence="6" id="KW-1185">Reference proteome</keyword>
<evidence type="ECO:0000313" key="6">
    <source>
        <dbReference type="Proteomes" id="UP001204833"/>
    </source>
</evidence>
<dbReference type="GO" id="GO:0043130">
    <property type="term" value="F:ubiquitin binding"/>
    <property type="evidence" value="ECO:0007669"/>
    <property type="project" value="InterPro"/>
</dbReference>
<feature type="domain" description="Smr" evidence="3">
    <location>
        <begin position="476"/>
        <end position="571"/>
    </location>
</feature>
<name>A0AAD5BFW9_9ASCO</name>
<protein>
    <recommendedName>
        <fullName evidence="7">Smr domain-containing protein</fullName>
    </recommendedName>
</protein>
<proteinExistence type="predicted"/>
<feature type="compositionally biased region" description="Low complexity" evidence="2">
    <location>
        <begin position="33"/>
        <end position="79"/>
    </location>
</feature>
<dbReference type="Gene3D" id="3.30.1370.110">
    <property type="match status" value="1"/>
</dbReference>
<gene>
    <name evidence="5" type="ORF">KGF57_001961</name>
</gene>
<feature type="domain" description="CUE" evidence="4">
    <location>
        <begin position="195"/>
        <end position="239"/>
    </location>
</feature>
<dbReference type="GO" id="GO:0005634">
    <property type="term" value="C:nucleus"/>
    <property type="evidence" value="ECO:0007669"/>
    <property type="project" value="TreeGrafter"/>
</dbReference>
<dbReference type="EMBL" id="JAIHNG010000099">
    <property type="protein sequence ID" value="KAI5960017.1"/>
    <property type="molecule type" value="Genomic_DNA"/>
</dbReference>
<evidence type="ECO:0000259" key="4">
    <source>
        <dbReference type="PROSITE" id="PS51140"/>
    </source>
</evidence>
<dbReference type="CDD" id="cd14279">
    <property type="entry name" value="CUE"/>
    <property type="match status" value="2"/>
</dbReference>
<feature type="region of interest" description="Disordered" evidence="2">
    <location>
        <begin position="1"/>
        <end position="84"/>
    </location>
</feature>
<dbReference type="Pfam" id="PF02845">
    <property type="entry name" value="CUE"/>
    <property type="match status" value="1"/>
</dbReference>